<sequence>MNEVDRLVRALTPENRAEIAFLDLQRLRHENEGGGFQRTEPIYGVLNSLRYWENLVCRMEENEWAESSYMVYEYLNDLCVRDTVEDYLDAVRPALRARMERYVDRLDARFTALTRDDSGAEPARYWRPLADGEEVRWWWTRRPVELPRGW</sequence>
<evidence type="ECO:0000313" key="2">
    <source>
        <dbReference type="Proteomes" id="UP000487268"/>
    </source>
</evidence>
<comment type="caution">
    <text evidence="1">The sequence shown here is derived from an EMBL/GenBank/DDBJ whole genome shotgun (WGS) entry which is preliminary data.</text>
</comment>
<keyword evidence="2" id="KW-1185">Reference proteome</keyword>
<gene>
    <name evidence="1" type="ORF">ACRB68_41610</name>
</gene>
<accession>A0A7K0BY16</accession>
<name>A0A7K0BY16_9ACTN</name>
<organism evidence="1 2">
    <name type="scientific">Actinomadura macrotermitis</name>
    <dbReference type="NCBI Taxonomy" id="2585200"/>
    <lineage>
        <taxon>Bacteria</taxon>
        <taxon>Bacillati</taxon>
        <taxon>Actinomycetota</taxon>
        <taxon>Actinomycetes</taxon>
        <taxon>Streptosporangiales</taxon>
        <taxon>Thermomonosporaceae</taxon>
        <taxon>Actinomadura</taxon>
    </lineage>
</organism>
<dbReference type="Proteomes" id="UP000487268">
    <property type="component" value="Unassembled WGS sequence"/>
</dbReference>
<proteinExistence type="predicted"/>
<evidence type="ECO:0000313" key="1">
    <source>
        <dbReference type="EMBL" id="MQY06081.1"/>
    </source>
</evidence>
<dbReference type="EMBL" id="WEGH01000002">
    <property type="protein sequence ID" value="MQY06081.1"/>
    <property type="molecule type" value="Genomic_DNA"/>
</dbReference>
<dbReference type="RefSeq" id="WP_194293381.1">
    <property type="nucleotide sequence ID" value="NZ_WEGH01000002.1"/>
</dbReference>
<reference evidence="1 2" key="1">
    <citation type="submission" date="2019-10" db="EMBL/GenBank/DDBJ databases">
        <title>Actinomadura rubteroloni sp. nov. and Actinomadura macrotermitis sp. nov., isolated from the gut of fungus growing-termite Macrotermes natalensis.</title>
        <authorList>
            <person name="Benndorf R."/>
            <person name="Martin K."/>
            <person name="Kuefner M."/>
            <person name="De Beer W."/>
            <person name="Kaster A.-K."/>
            <person name="Vollmers J."/>
            <person name="Poulsen M."/>
            <person name="Beemelmanns C."/>
        </authorList>
    </citation>
    <scope>NUCLEOTIDE SEQUENCE [LARGE SCALE GENOMIC DNA]</scope>
    <source>
        <strain evidence="1 2">RB68</strain>
    </source>
</reference>
<dbReference type="AlphaFoldDB" id="A0A7K0BY16"/>
<protein>
    <submittedName>
        <fullName evidence="1">Uncharacterized protein</fullName>
    </submittedName>
</protein>